<keyword evidence="4" id="KW-0326">Glycosidase</keyword>
<feature type="domain" description="3-keto-alpha-glucoside-1,2-lyase/3-keto-2-hydroxy-glucal hydratase" evidence="1">
    <location>
        <begin position="156"/>
        <end position="306"/>
    </location>
</feature>
<evidence type="ECO:0000259" key="3">
    <source>
        <dbReference type="Pfam" id="PF17390"/>
    </source>
</evidence>
<dbReference type="Gene3D" id="2.60.420.10">
    <property type="entry name" value="Maltose phosphorylase, domain 3"/>
    <property type="match status" value="1"/>
</dbReference>
<dbReference type="InterPro" id="IPR035398">
    <property type="entry name" value="Bac_rhamnosid_C"/>
</dbReference>
<dbReference type="Proteomes" id="UP001268089">
    <property type="component" value="Unassembled WGS sequence"/>
</dbReference>
<dbReference type="EMBL" id="JAVDXO010000007">
    <property type="protein sequence ID" value="MDR7307843.1"/>
    <property type="molecule type" value="Genomic_DNA"/>
</dbReference>
<evidence type="ECO:0000313" key="5">
    <source>
        <dbReference type="Proteomes" id="UP001268089"/>
    </source>
</evidence>
<feature type="domain" description="Alpha-L-rhamnosidase six-hairpin glycosidase" evidence="2">
    <location>
        <begin position="340"/>
        <end position="556"/>
    </location>
</feature>
<reference evidence="4 5" key="1">
    <citation type="submission" date="2023-07" db="EMBL/GenBank/DDBJ databases">
        <title>Sorghum-associated microbial communities from plants grown in Nebraska, USA.</title>
        <authorList>
            <person name="Schachtman D."/>
        </authorList>
    </citation>
    <scope>NUCLEOTIDE SEQUENCE [LARGE SCALE GENOMIC DNA]</scope>
    <source>
        <strain evidence="4 5">BE308</strain>
    </source>
</reference>
<dbReference type="Pfam" id="PF06439">
    <property type="entry name" value="3keto-disac_hyd"/>
    <property type="match status" value="1"/>
</dbReference>
<dbReference type="PANTHER" id="PTHR34987">
    <property type="entry name" value="C, PUTATIVE (AFU_ORTHOLOGUE AFUA_3G02880)-RELATED"/>
    <property type="match status" value="1"/>
</dbReference>
<dbReference type="InterPro" id="IPR012341">
    <property type="entry name" value="6hp_glycosidase-like_sf"/>
</dbReference>
<organism evidence="4 5">
    <name type="scientific">Rhodoferax saidenbachensis</name>
    <dbReference type="NCBI Taxonomy" id="1484693"/>
    <lineage>
        <taxon>Bacteria</taxon>
        <taxon>Pseudomonadati</taxon>
        <taxon>Pseudomonadota</taxon>
        <taxon>Betaproteobacteria</taxon>
        <taxon>Burkholderiales</taxon>
        <taxon>Comamonadaceae</taxon>
        <taxon>Rhodoferax</taxon>
    </lineage>
</organism>
<accession>A0ABU1ZQL4</accession>
<dbReference type="Gene3D" id="1.50.10.10">
    <property type="match status" value="1"/>
</dbReference>
<dbReference type="RefSeq" id="WP_310344375.1">
    <property type="nucleotide sequence ID" value="NZ_JAVDXO010000007.1"/>
</dbReference>
<keyword evidence="5" id="KW-1185">Reference proteome</keyword>
<dbReference type="SUPFAM" id="SSF48208">
    <property type="entry name" value="Six-hairpin glycosidases"/>
    <property type="match status" value="1"/>
</dbReference>
<evidence type="ECO:0000259" key="2">
    <source>
        <dbReference type="Pfam" id="PF17389"/>
    </source>
</evidence>
<dbReference type="InterPro" id="IPR035396">
    <property type="entry name" value="Bac_rhamnosid6H"/>
</dbReference>
<dbReference type="InterPro" id="IPR010496">
    <property type="entry name" value="AL/BT2_dom"/>
</dbReference>
<dbReference type="Gene3D" id="2.60.120.560">
    <property type="entry name" value="Exo-inulinase, domain 1"/>
    <property type="match status" value="1"/>
</dbReference>
<evidence type="ECO:0000313" key="4">
    <source>
        <dbReference type="EMBL" id="MDR7307843.1"/>
    </source>
</evidence>
<feature type="domain" description="Alpha-L-rhamnosidase C-terminal" evidence="3">
    <location>
        <begin position="672"/>
        <end position="738"/>
    </location>
</feature>
<evidence type="ECO:0000259" key="1">
    <source>
        <dbReference type="Pfam" id="PF06439"/>
    </source>
</evidence>
<protein>
    <submittedName>
        <fullName evidence="4">Alpha-L-rhamnosidase</fullName>
        <ecNumber evidence="4">3.2.1.40</ecNumber>
    </submittedName>
</protein>
<dbReference type="Pfam" id="PF17389">
    <property type="entry name" value="Bac_rhamnosid6H"/>
    <property type="match status" value="1"/>
</dbReference>
<dbReference type="EC" id="3.2.1.40" evidence="4"/>
<dbReference type="InterPro" id="IPR008928">
    <property type="entry name" value="6-hairpin_glycosidase_sf"/>
</dbReference>
<name>A0ABU1ZQL4_9BURK</name>
<dbReference type="Pfam" id="PF17390">
    <property type="entry name" value="Bac_rhamnosid_C"/>
    <property type="match status" value="1"/>
</dbReference>
<keyword evidence="4" id="KW-0378">Hydrolase</keyword>
<sequence length="790" mass="84001">MTLTMTAGGVAPRVVLDYGKDVGGIPWIDVSAVSGTPQMKVGYSETMLYLTDDGGDYPPFQGFGNGEGSLKRANTYAVSSPGLITNRSTQGGERFQVITLTTPGSVTLRGLGINYIADRTQAANYGGYFMSSDDALNKVWYSSAYTAQLNAVPTQSLPGSYRIENGSLSAWGSNVTGGSDIGVFTPGVNWTDYTMAFDVSIVSQQAGWAVRSRDPQNGLVFLLSSDRLRAFTAIGNNYTQIASVATPFPLAAATWYSVSTAVNGATATVKINGTQVLSITSSAFNSGSVGFRQWGTEEARFRNLVVTTPGGAPILNLPFNNASQLASFRIPGSNEVPSILDGAKRDRLVWSGDLDTAGPTMAYTVGNNDYLKGSLRLFATRQHTSGFIEGVVPSTYPVINAPGLTSETGWYSATYSMYVVLGLYDHLMFSGDRAFASSLWSAVQKQMAWNATRLDSRGLFITRKGDGADWDFYDAEKVGAITAYNVMYYRTLMAAAAIGDAIGQSGSAATYRSQASTLRNAINTYMYDSARGVYRVSDTVSVIAQDANALAVLAGVPAPSEVPRILATVKTALWTNQYGPMPFNDPFWKPIISTFISGYEAQARYLANDSDNAEQLIRTVFGRLSDPQNFQYTGTMWENVAANGTPGLTKQTSLAHGWATGAVSALSGYVLGIRPTAPGYENWLVQPHPGTLSWAVGQAPTPFGPLSVKWGGQRGNSFSMEVSAPASTTGTISIPANGVTNPTISMNGNVVWRNGKFISGSGPSNAAIDGQFINLNGIQPGTYTLGVSPG</sequence>
<dbReference type="GO" id="GO:0030596">
    <property type="term" value="F:alpha-L-rhamnosidase activity"/>
    <property type="evidence" value="ECO:0007669"/>
    <property type="project" value="UniProtKB-EC"/>
</dbReference>
<gene>
    <name evidence="4" type="ORF">J2X15_003147</name>
</gene>
<dbReference type="PANTHER" id="PTHR34987:SF4">
    <property type="entry name" value="ALPHA-L-RHAMNOSIDASE C-TERMINAL DOMAIN-CONTAINING PROTEIN"/>
    <property type="match status" value="1"/>
</dbReference>
<comment type="caution">
    <text evidence="4">The sequence shown here is derived from an EMBL/GenBank/DDBJ whole genome shotgun (WGS) entry which is preliminary data.</text>
</comment>
<proteinExistence type="predicted"/>